<comment type="caution">
    <text evidence="4">The sequence shown here is derived from an EMBL/GenBank/DDBJ whole genome shotgun (WGS) entry which is preliminary data.</text>
</comment>
<accession>A0ABR8PPL1</accession>
<sequence>MEIFIKGILVLLVVICFVTDVRNNKIYNVVLLPFVIGGLLLNFIFGGLGRGVDSLIGGIIPIIVFAPLFIFKMFGAGDIKLFSTIGFLMGWQFLLNNIIYSFIAGGIVSIILILIRKNFLKRIKYLFSFLFNLILSKSMVDYEKGNGRFPFAVAILLGTVSQLIIVYKFI</sequence>
<keyword evidence="2" id="KW-0472">Membrane</keyword>
<dbReference type="InterPro" id="IPR000045">
    <property type="entry name" value="Prepilin_IV_endopep_pep"/>
</dbReference>
<dbReference type="Pfam" id="PF01478">
    <property type="entry name" value="Peptidase_A24"/>
    <property type="match status" value="1"/>
</dbReference>
<proteinExistence type="inferred from homology"/>
<reference evidence="4 5" key="1">
    <citation type="submission" date="2020-08" db="EMBL/GenBank/DDBJ databases">
        <title>A Genomic Blueprint of the Chicken Gut Microbiome.</title>
        <authorList>
            <person name="Gilroy R."/>
            <person name="Ravi A."/>
            <person name="Getino M."/>
            <person name="Pursley I."/>
            <person name="Horton D.L."/>
            <person name="Alikhan N.-F."/>
            <person name="Baker D."/>
            <person name="Gharbi K."/>
            <person name="Hall N."/>
            <person name="Watson M."/>
            <person name="Adriaenssens E.M."/>
            <person name="Foster-Nyarko E."/>
            <person name="Jarju S."/>
            <person name="Secka A."/>
            <person name="Antonio M."/>
            <person name="Oren A."/>
            <person name="Chaudhuri R."/>
            <person name="La Ragione R.M."/>
            <person name="Hildebrand F."/>
            <person name="Pallen M.J."/>
        </authorList>
    </citation>
    <scope>NUCLEOTIDE SEQUENCE [LARGE SCALE GENOMIC DNA]</scope>
    <source>
        <strain evidence="4 5">Sa3CVN1</strain>
    </source>
</reference>
<dbReference type="InterPro" id="IPR050882">
    <property type="entry name" value="Prepilin_peptidase/N-MTase"/>
</dbReference>
<keyword evidence="2" id="KW-1133">Transmembrane helix</keyword>
<dbReference type="Proteomes" id="UP000627781">
    <property type="component" value="Unassembled WGS sequence"/>
</dbReference>
<dbReference type="RefSeq" id="WP_191767575.1">
    <property type="nucleotide sequence ID" value="NZ_JACSRA010000002.1"/>
</dbReference>
<feature type="transmembrane region" description="Helical" evidence="2">
    <location>
        <begin position="55"/>
        <end position="74"/>
    </location>
</feature>
<feature type="transmembrane region" description="Helical" evidence="2">
    <location>
        <begin position="94"/>
        <end position="115"/>
    </location>
</feature>
<dbReference type="Gene3D" id="1.20.120.1220">
    <property type="match status" value="1"/>
</dbReference>
<gene>
    <name evidence="4" type="ORF">H9661_02030</name>
</gene>
<dbReference type="PANTHER" id="PTHR30487:SF0">
    <property type="entry name" value="PREPILIN LEADER PEPTIDASE_N-METHYLTRANSFERASE-RELATED"/>
    <property type="match status" value="1"/>
</dbReference>
<feature type="transmembrane region" description="Helical" evidence="2">
    <location>
        <begin position="26"/>
        <end position="48"/>
    </location>
</feature>
<feature type="transmembrane region" description="Helical" evidence="2">
    <location>
        <begin position="151"/>
        <end position="169"/>
    </location>
</feature>
<organism evidence="4 5">
    <name type="scientific">Clostridium cibarium</name>
    <dbReference type="NCBI Taxonomy" id="2762247"/>
    <lineage>
        <taxon>Bacteria</taxon>
        <taxon>Bacillati</taxon>
        <taxon>Bacillota</taxon>
        <taxon>Clostridia</taxon>
        <taxon>Eubacteriales</taxon>
        <taxon>Clostridiaceae</taxon>
        <taxon>Clostridium</taxon>
    </lineage>
</organism>
<evidence type="ECO:0000313" key="5">
    <source>
        <dbReference type="Proteomes" id="UP000627781"/>
    </source>
</evidence>
<dbReference type="PANTHER" id="PTHR30487">
    <property type="entry name" value="TYPE 4 PREPILIN-LIKE PROTEINS LEADER PEPTIDE-PROCESSING ENZYME"/>
    <property type="match status" value="1"/>
</dbReference>
<feature type="domain" description="Prepilin type IV endopeptidase peptidase" evidence="3">
    <location>
        <begin position="8"/>
        <end position="110"/>
    </location>
</feature>
<keyword evidence="5" id="KW-1185">Reference proteome</keyword>
<evidence type="ECO:0000256" key="1">
    <source>
        <dbReference type="ARBA" id="ARBA00005801"/>
    </source>
</evidence>
<keyword evidence="2" id="KW-0812">Transmembrane</keyword>
<evidence type="ECO:0000259" key="3">
    <source>
        <dbReference type="Pfam" id="PF01478"/>
    </source>
</evidence>
<dbReference type="EMBL" id="JACSRA010000002">
    <property type="protein sequence ID" value="MBD7910124.1"/>
    <property type="molecule type" value="Genomic_DNA"/>
</dbReference>
<protein>
    <submittedName>
        <fullName evidence="4">Prepilin peptidase</fullName>
    </submittedName>
</protein>
<name>A0ABR8PPL1_9CLOT</name>
<comment type="similarity">
    <text evidence="1">Belongs to the peptidase A24 family.</text>
</comment>
<evidence type="ECO:0000256" key="2">
    <source>
        <dbReference type="SAM" id="Phobius"/>
    </source>
</evidence>
<evidence type="ECO:0000313" key="4">
    <source>
        <dbReference type="EMBL" id="MBD7910124.1"/>
    </source>
</evidence>